<dbReference type="EMBL" id="QXGA01000997">
    <property type="protein sequence ID" value="KAE9132547.1"/>
    <property type="molecule type" value="Genomic_DNA"/>
</dbReference>
<dbReference type="Proteomes" id="UP000440367">
    <property type="component" value="Unassembled WGS sequence"/>
</dbReference>
<reference evidence="6 7" key="1">
    <citation type="submission" date="2018-08" db="EMBL/GenBank/DDBJ databases">
        <title>Genomic investigation of the strawberry pathogen Phytophthora fragariae indicates pathogenicity is determined by transcriptional variation in three key races.</title>
        <authorList>
            <person name="Adams T.M."/>
            <person name="Armitage A.D."/>
            <person name="Sobczyk M.K."/>
            <person name="Bates H.J."/>
            <person name="Dunwell J.M."/>
            <person name="Nellist C.F."/>
            <person name="Harrison R.J."/>
        </authorList>
    </citation>
    <scope>NUCLEOTIDE SEQUENCE [LARGE SCALE GENOMIC DNA]</scope>
    <source>
        <strain evidence="5 8">A4</strain>
        <strain evidence="3 9">BC-1</strain>
        <strain evidence="4 7">NOV-27</strain>
        <strain evidence="2 10">NOV-5</strain>
        <strain evidence="1 6">NOV-9</strain>
    </source>
</reference>
<dbReference type="EMBL" id="QXGB01000725">
    <property type="protein sequence ID" value="KAE9205902.1"/>
    <property type="molecule type" value="Genomic_DNA"/>
</dbReference>
<evidence type="ECO:0000313" key="7">
    <source>
        <dbReference type="Proteomes" id="UP000433483"/>
    </source>
</evidence>
<dbReference type="EMBL" id="QXGE01001322">
    <property type="protein sequence ID" value="KAE9294309.1"/>
    <property type="molecule type" value="Genomic_DNA"/>
</dbReference>
<evidence type="ECO:0000313" key="10">
    <source>
        <dbReference type="Proteomes" id="UP000440732"/>
    </source>
</evidence>
<protein>
    <submittedName>
        <fullName evidence="1">Uncharacterized protein</fullName>
    </submittedName>
</protein>
<dbReference type="Proteomes" id="UP000437068">
    <property type="component" value="Unassembled WGS sequence"/>
</dbReference>
<comment type="caution">
    <text evidence="1">The sequence shown here is derived from an EMBL/GenBank/DDBJ whole genome shotgun (WGS) entry which is preliminary data.</text>
</comment>
<dbReference type="EMBL" id="QXGF01001622">
    <property type="protein sequence ID" value="KAE8928806.1"/>
    <property type="molecule type" value="Genomic_DNA"/>
</dbReference>
<name>A0A6A3E961_9STRA</name>
<evidence type="ECO:0000313" key="2">
    <source>
        <dbReference type="EMBL" id="KAE9132547.1"/>
    </source>
</evidence>
<evidence type="ECO:0000313" key="4">
    <source>
        <dbReference type="EMBL" id="KAE9205902.1"/>
    </source>
</evidence>
<evidence type="ECO:0000313" key="1">
    <source>
        <dbReference type="EMBL" id="KAE8928806.1"/>
    </source>
</evidence>
<gene>
    <name evidence="5" type="ORF">PF001_g17844</name>
    <name evidence="3" type="ORF">PF002_g20979</name>
    <name evidence="4" type="ORF">PF005_g13220</name>
    <name evidence="2" type="ORF">PF006_g15261</name>
    <name evidence="1" type="ORF">PF009_g21061</name>
</gene>
<proteinExistence type="predicted"/>
<evidence type="ECO:0000313" key="6">
    <source>
        <dbReference type="Proteomes" id="UP000429523"/>
    </source>
</evidence>
<keyword evidence="7" id="KW-1185">Reference proteome</keyword>
<organism evidence="1 6">
    <name type="scientific">Phytophthora fragariae</name>
    <dbReference type="NCBI Taxonomy" id="53985"/>
    <lineage>
        <taxon>Eukaryota</taxon>
        <taxon>Sar</taxon>
        <taxon>Stramenopiles</taxon>
        <taxon>Oomycota</taxon>
        <taxon>Peronosporomycetes</taxon>
        <taxon>Peronosporales</taxon>
        <taxon>Peronosporaceae</taxon>
        <taxon>Phytophthora</taxon>
    </lineage>
</organism>
<evidence type="ECO:0000313" key="8">
    <source>
        <dbReference type="Proteomes" id="UP000437068"/>
    </source>
</evidence>
<sequence>MADGIGAQSWTHTESDNNHATHAIAKVVMDTGAAVEWENIAGLTNGLERADIMQIAMHDAGHWYEVTAQEDSLEPDESAV</sequence>
<dbReference type="AlphaFoldDB" id="A0A6A3E961"/>
<accession>A0A6A3E961</accession>
<dbReference type="Proteomes" id="UP000429523">
    <property type="component" value="Unassembled WGS sequence"/>
</dbReference>
<evidence type="ECO:0000313" key="9">
    <source>
        <dbReference type="Proteomes" id="UP000440367"/>
    </source>
</evidence>
<dbReference type="Proteomes" id="UP000440732">
    <property type="component" value="Unassembled WGS sequence"/>
</dbReference>
<evidence type="ECO:0000313" key="5">
    <source>
        <dbReference type="EMBL" id="KAE9294309.1"/>
    </source>
</evidence>
<evidence type="ECO:0000313" key="3">
    <source>
        <dbReference type="EMBL" id="KAE9203278.1"/>
    </source>
</evidence>
<dbReference type="EMBL" id="QXGD01001573">
    <property type="protein sequence ID" value="KAE9203278.1"/>
    <property type="molecule type" value="Genomic_DNA"/>
</dbReference>
<dbReference type="Proteomes" id="UP000433483">
    <property type="component" value="Unassembled WGS sequence"/>
</dbReference>